<evidence type="ECO:0000259" key="4">
    <source>
        <dbReference type="Pfam" id="PF01370"/>
    </source>
</evidence>
<keyword evidence="3" id="KW-0520">NAD</keyword>
<dbReference type="Proteomes" id="UP000188145">
    <property type="component" value="Chromosome"/>
</dbReference>
<name>A0A1Q2CTF0_9ACTN</name>
<dbReference type="PANTHER" id="PTHR43103">
    <property type="entry name" value="NUCLEOSIDE-DIPHOSPHATE-SUGAR EPIMERASE"/>
    <property type="match status" value="1"/>
</dbReference>
<reference evidence="6" key="1">
    <citation type="submission" date="2017-02" db="EMBL/GenBank/DDBJ databases">
        <title>Tessaracoccus aquaemaris sp. nov., isolated from the intestine of a Korean rockfish, Sebastes schlegelii, in a marine aquaculture pond.</title>
        <authorList>
            <person name="Tak E.J."/>
            <person name="Bae J.-W."/>
        </authorList>
    </citation>
    <scope>NUCLEOTIDE SEQUENCE [LARGE SCALE GENOMIC DNA]</scope>
    <source>
        <strain evidence="6">NSG39</strain>
    </source>
</reference>
<evidence type="ECO:0000256" key="1">
    <source>
        <dbReference type="ARBA" id="ARBA00007637"/>
    </source>
</evidence>
<proteinExistence type="inferred from homology"/>
<dbReference type="STRING" id="1332264.BW730_09945"/>
<comment type="similarity">
    <text evidence="1">Belongs to the NAD(P)-dependent epimerase/dehydratase family.</text>
</comment>
<organism evidence="5 6">
    <name type="scientific">Tessaracoccus aquimaris</name>
    <dbReference type="NCBI Taxonomy" id="1332264"/>
    <lineage>
        <taxon>Bacteria</taxon>
        <taxon>Bacillati</taxon>
        <taxon>Actinomycetota</taxon>
        <taxon>Actinomycetes</taxon>
        <taxon>Propionibacteriales</taxon>
        <taxon>Propionibacteriaceae</taxon>
        <taxon>Tessaracoccus</taxon>
    </lineage>
</organism>
<gene>
    <name evidence="5" type="ORF">BW730_09945</name>
</gene>
<dbReference type="EMBL" id="CP019606">
    <property type="protein sequence ID" value="AQP49310.1"/>
    <property type="molecule type" value="Genomic_DNA"/>
</dbReference>
<evidence type="ECO:0000256" key="2">
    <source>
        <dbReference type="ARBA" id="ARBA00023002"/>
    </source>
</evidence>
<dbReference type="InterPro" id="IPR036291">
    <property type="entry name" value="NAD(P)-bd_dom_sf"/>
</dbReference>
<dbReference type="PANTHER" id="PTHR43103:SF5">
    <property type="entry name" value="4-EPIMERASE, PUTATIVE (AFU_ORTHOLOGUE AFUA_7G00360)-RELATED"/>
    <property type="match status" value="1"/>
</dbReference>
<keyword evidence="6" id="KW-1185">Reference proteome</keyword>
<dbReference type="GO" id="GO:0016491">
    <property type="term" value="F:oxidoreductase activity"/>
    <property type="evidence" value="ECO:0007669"/>
    <property type="project" value="UniProtKB-KW"/>
</dbReference>
<dbReference type="AlphaFoldDB" id="A0A1Q2CTF0"/>
<accession>A0A1Q2CTF0</accession>
<dbReference type="KEGG" id="tes:BW730_09945"/>
<feature type="domain" description="NAD-dependent epimerase/dehydratase" evidence="4">
    <location>
        <begin position="3"/>
        <end position="169"/>
    </location>
</feature>
<protein>
    <recommendedName>
        <fullName evidence="4">NAD-dependent epimerase/dehydratase domain-containing protein</fullName>
    </recommendedName>
</protein>
<dbReference type="SUPFAM" id="SSF51735">
    <property type="entry name" value="NAD(P)-binding Rossmann-fold domains"/>
    <property type="match status" value="1"/>
</dbReference>
<keyword evidence="2" id="KW-0560">Oxidoreductase</keyword>
<sequence length="279" mass="30254">MRIVITGASGKAGQATLRHFVEDTGHEVIATDVAARPAWYQGAFFRADLTQYGEAVEVLHGADAVIHLANIPADSIHTDSQTLNANLAMNDNVFLAAWKLGLQRVVYASSETTLGLPFDEVNYVPVDEGHYPYPNSTYSLSKVMTETMAEQVSRWAGIPFVGLRLSNIFTVADYAAQPGFARDPEARRWNLFGYIDARDVAQSCEDALGAHLSGAHAFVIAADDTILDVPTREALAAIHPELEVPGSVGEYGTLLSNEAAKRAIGFRPRHSWRDEVAAG</sequence>
<dbReference type="InterPro" id="IPR001509">
    <property type="entry name" value="Epimerase_deHydtase"/>
</dbReference>
<evidence type="ECO:0000256" key="3">
    <source>
        <dbReference type="ARBA" id="ARBA00023027"/>
    </source>
</evidence>
<evidence type="ECO:0000313" key="5">
    <source>
        <dbReference type="EMBL" id="AQP49310.1"/>
    </source>
</evidence>
<dbReference type="Pfam" id="PF01370">
    <property type="entry name" value="Epimerase"/>
    <property type="match status" value="1"/>
</dbReference>
<dbReference type="Gene3D" id="3.40.50.720">
    <property type="entry name" value="NAD(P)-binding Rossmann-like Domain"/>
    <property type="match status" value="1"/>
</dbReference>
<evidence type="ECO:0000313" key="6">
    <source>
        <dbReference type="Proteomes" id="UP000188145"/>
    </source>
</evidence>
<dbReference type="RefSeq" id="WP_226996688.1">
    <property type="nucleotide sequence ID" value="NZ_CP019606.1"/>
</dbReference>